<evidence type="ECO:0000256" key="1">
    <source>
        <dbReference type="ARBA" id="ARBA00004429"/>
    </source>
</evidence>
<evidence type="ECO:0000313" key="17">
    <source>
        <dbReference type="Proteomes" id="UP000006639"/>
    </source>
</evidence>
<comment type="subcellular location">
    <subcellularLocation>
        <location evidence="1">Cell inner membrane</location>
        <topology evidence="1">Multi-pass membrane protein</topology>
    </subcellularLocation>
</comment>
<evidence type="ECO:0000259" key="14">
    <source>
        <dbReference type="Pfam" id="PF02096"/>
    </source>
</evidence>
<evidence type="ECO:0000259" key="15">
    <source>
        <dbReference type="Pfam" id="PF14849"/>
    </source>
</evidence>
<dbReference type="InterPro" id="IPR047196">
    <property type="entry name" value="YidC_ALB_C"/>
</dbReference>
<dbReference type="GO" id="GO:0032977">
    <property type="term" value="F:membrane insertase activity"/>
    <property type="evidence" value="ECO:0007669"/>
    <property type="project" value="InterPro"/>
</dbReference>
<comment type="function">
    <text evidence="13">Required for the insertion and/or proper folding and/or complex formation of integral membrane proteins into the membrane. Involved in integration of membrane proteins that insert both dependently and independently of the Sec translocase complex, as well as at least some lipoproteins. Aids folding of multispanning membrane proteins.</text>
</comment>
<dbReference type="NCBIfam" id="TIGR03592">
    <property type="entry name" value="yidC_oxa1_cterm"/>
    <property type="match status" value="1"/>
</dbReference>
<dbReference type="STRING" id="696127.midi_01064"/>
<evidence type="ECO:0000256" key="11">
    <source>
        <dbReference type="ARBA" id="ARBA00033245"/>
    </source>
</evidence>
<keyword evidence="9 13" id="KW-0472">Membrane</keyword>
<feature type="domain" description="Membrane insertase YidC N-terminal" evidence="15">
    <location>
        <begin position="72"/>
        <end position="340"/>
    </location>
</feature>
<organism evidence="16 17">
    <name type="scientific">Midichloria mitochondrii (strain IricVA)</name>
    <dbReference type="NCBI Taxonomy" id="696127"/>
    <lineage>
        <taxon>Bacteria</taxon>
        <taxon>Pseudomonadati</taxon>
        <taxon>Pseudomonadota</taxon>
        <taxon>Alphaproteobacteria</taxon>
        <taxon>Rickettsiales</taxon>
        <taxon>Candidatus Midichloriaceae</taxon>
        <taxon>Candidatus Midichloria</taxon>
    </lineage>
</organism>
<keyword evidence="4 13" id="KW-0813">Transport</keyword>
<feature type="transmembrane region" description="Helical" evidence="13">
    <location>
        <begin position="470"/>
        <end position="492"/>
    </location>
</feature>
<dbReference type="GO" id="GO:0051205">
    <property type="term" value="P:protein insertion into membrane"/>
    <property type="evidence" value="ECO:0007669"/>
    <property type="project" value="TreeGrafter"/>
</dbReference>
<dbReference type="EMBL" id="CP002130">
    <property type="protein sequence ID" value="AEI89341.1"/>
    <property type="molecule type" value="Genomic_DNA"/>
</dbReference>
<proteinExistence type="inferred from homology"/>
<keyword evidence="10 13" id="KW-0143">Chaperone</keyword>
<keyword evidence="6 13" id="KW-0812">Transmembrane</keyword>
<dbReference type="AlphaFoldDB" id="F7XTY2"/>
<evidence type="ECO:0000256" key="8">
    <source>
        <dbReference type="ARBA" id="ARBA00022989"/>
    </source>
</evidence>
<dbReference type="GO" id="GO:0005886">
    <property type="term" value="C:plasma membrane"/>
    <property type="evidence" value="ECO:0007669"/>
    <property type="project" value="UniProtKB-SubCell"/>
</dbReference>
<keyword evidence="7 13" id="KW-0653">Protein transport</keyword>
<evidence type="ECO:0000256" key="12">
    <source>
        <dbReference type="ARBA" id="ARBA00033342"/>
    </source>
</evidence>
<feature type="transmembrane region" description="Helical" evidence="13">
    <location>
        <begin position="513"/>
        <end position="535"/>
    </location>
</feature>
<evidence type="ECO:0000256" key="10">
    <source>
        <dbReference type="ARBA" id="ARBA00023186"/>
    </source>
</evidence>
<dbReference type="Gene3D" id="2.70.98.90">
    <property type="match status" value="1"/>
</dbReference>
<dbReference type="InterPro" id="IPR019998">
    <property type="entry name" value="Membr_insert_YidC"/>
</dbReference>
<dbReference type="HAMAP" id="MF_01810">
    <property type="entry name" value="YidC_type1"/>
    <property type="match status" value="1"/>
</dbReference>
<protein>
    <recommendedName>
        <fullName evidence="3 13">Membrane protein insertase YidC</fullName>
    </recommendedName>
    <alternativeName>
        <fullName evidence="12 13">Foldase YidC</fullName>
    </alternativeName>
    <alternativeName>
        <fullName evidence="11 13">Membrane integrase YidC</fullName>
    </alternativeName>
    <alternativeName>
        <fullName evidence="13">Membrane protein YidC</fullName>
    </alternativeName>
</protein>
<dbReference type="Pfam" id="PF14849">
    <property type="entry name" value="YidC_periplas"/>
    <property type="match status" value="1"/>
</dbReference>
<dbReference type="CDD" id="cd20070">
    <property type="entry name" value="5TM_YidC_Alb3"/>
    <property type="match status" value="1"/>
</dbReference>
<dbReference type="KEGG" id="mmn:midi_01064"/>
<dbReference type="GO" id="GO:0015031">
    <property type="term" value="P:protein transport"/>
    <property type="evidence" value="ECO:0007669"/>
    <property type="project" value="UniProtKB-KW"/>
</dbReference>
<dbReference type="NCBIfam" id="NF002353">
    <property type="entry name" value="PRK01318.1-4"/>
    <property type="match status" value="1"/>
</dbReference>
<feature type="domain" description="Membrane insertase YidC/Oxa/ALB C-terminal" evidence="14">
    <location>
        <begin position="352"/>
        <end position="549"/>
    </location>
</feature>
<dbReference type="PRINTS" id="PR01900">
    <property type="entry name" value="YIDCPROTEIN"/>
</dbReference>
<dbReference type="PANTHER" id="PTHR12428">
    <property type="entry name" value="OXA1"/>
    <property type="match status" value="1"/>
</dbReference>
<dbReference type="InterPro" id="IPR001708">
    <property type="entry name" value="YidC/ALB3/OXA1/COX18"/>
</dbReference>
<feature type="transmembrane region" description="Helical" evidence="13">
    <location>
        <begin position="6"/>
        <end position="25"/>
    </location>
</feature>
<dbReference type="InterPro" id="IPR028053">
    <property type="entry name" value="Membr_insert_YidC_N"/>
</dbReference>
<evidence type="ECO:0000256" key="5">
    <source>
        <dbReference type="ARBA" id="ARBA00022475"/>
    </source>
</evidence>
<reference evidence="16 17" key="1">
    <citation type="journal article" date="2011" name="Mol. Biol. Evol.">
        <title>Phylogenomic evidence for the presence of a flagellum and cbb3 oxidase in the free-living mitochondrial ancestor.</title>
        <authorList>
            <person name="Sassera D."/>
            <person name="Lo N."/>
            <person name="Epis S."/>
            <person name="D'Auria G."/>
            <person name="Montagna M."/>
            <person name="Comandatore F."/>
            <person name="Horner D."/>
            <person name="Pereto J."/>
            <person name="Luciano A.M."/>
            <person name="Franciosi F."/>
            <person name="Ferri E."/>
            <person name="Crotti E."/>
            <person name="Bazzocchi C."/>
            <person name="Daffonchio D."/>
            <person name="Sacchi L."/>
            <person name="Moya A."/>
            <person name="Latorre A."/>
            <person name="Bandi C."/>
        </authorList>
    </citation>
    <scope>NUCLEOTIDE SEQUENCE [LARGE SCALE GENOMIC DNA]</scope>
    <source>
        <strain evidence="16 17">IricVA</strain>
    </source>
</reference>
<dbReference type="PANTHER" id="PTHR12428:SF65">
    <property type="entry name" value="CYTOCHROME C OXIDASE ASSEMBLY PROTEIN COX18, MITOCHONDRIAL"/>
    <property type="match status" value="1"/>
</dbReference>
<evidence type="ECO:0000256" key="2">
    <source>
        <dbReference type="ARBA" id="ARBA00010527"/>
    </source>
</evidence>
<gene>
    <name evidence="13 16" type="primary">yidC</name>
    <name evidence="16" type="ordered locus">midi_01064</name>
</gene>
<feature type="transmembrane region" description="Helical" evidence="13">
    <location>
        <begin position="352"/>
        <end position="372"/>
    </location>
</feature>
<dbReference type="InterPro" id="IPR038221">
    <property type="entry name" value="YidC_periplasmic_sf"/>
</dbReference>
<comment type="similarity">
    <text evidence="2 13">Belongs to the OXA1/ALB3/YidC family. Type 1 subfamily.</text>
</comment>
<evidence type="ECO:0000313" key="16">
    <source>
        <dbReference type="EMBL" id="AEI89341.1"/>
    </source>
</evidence>
<dbReference type="RefSeq" id="WP_013951535.1">
    <property type="nucleotide sequence ID" value="NC_015722.1"/>
</dbReference>
<dbReference type="OrthoDB" id="9780552at2"/>
<dbReference type="CDD" id="cd19961">
    <property type="entry name" value="EcYidC-like_peri"/>
    <property type="match status" value="1"/>
</dbReference>
<name>F7XTY2_MIDMI</name>
<comment type="subunit">
    <text evidence="13">Interacts with the Sec translocase complex via SecD. Specifically interacts with transmembrane segments of nascent integral membrane proteins during membrane integration.</text>
</comment>
<dbReference type="Pfam" id="PF02096">
    <property type="entry name" value="60KD_IMP"/>
    <property type="match status" value="1"/>
</dbReference>
<feature type="transmembrane region" description="Helical" evidence="13">
    <location>
        <begin position="421"/>
        <end position="442"/>
    </location>
</feature>
<evidence type="ECO:0000256" key="13">
    <source>
        <dbReference type="HAMAP-Rule" id="MF_01810"/>
    </source>
</evidence>
<evidence type="ECO:0000256" key="3">
    <source>
        <dbReference type="ARBA" id="ARBA00015325"/>
    </source>
</evidence>
<keyword evidence="17" id="KW-1185">Reference proteome</keyword>
<keyword evidence="5 13" id="KW-1003">Cell membrane</keyword>
<dbReference type="HOGENOM" id="CLU_016535_1_0_5"/>
<evidence type="ECO:0000256" key="6">
    <source>
        <dbReference type="ARBA" id="ARBA00022692"/>
    </source>
</evidence>
<accession>F7XTY2</accession>
<dbReference type="Proteomes" id="UP000006639">
    <property type="component" value="Chromosome"/>
</dbReference>
<keyword evidence="8 13" id="KW-1133">Transmembrane helix</keyword>
<evidence type="ECO:0000256" key="9">
    <source>
        <dbReference type="ARBA" id="ARBA00023136"/>
    </source>
</evidence>
<sequence length="552" mass="62963">MEQFRLVLAVILSTAILFGWQYFFAPPILSPKSTEISATADNQINISPELHIAAINQDKAEILKQDFEQSKRIRIFNEYVSGSINLQGARLDDLILLKYGKDLSTKDKVVLLSPKNTQKSYFAEFGWLSTNNKFDLPNNKTIWKVADISSPNSANLYWINNQGIKFTIKVTLDENYLFDINQGIENTSSEDIIVYPYTSVNRSYGQNESNAIVHEGAIAVFDNQLTEYSFSDLKEESIEKKQQKGWIGFSDKYWLVSILPNPNALFNAKLTGFGHKYQADILKNKITVSPGQSFNNTVRLFAGAKNIDLLHQYQDQYHIPLFDRAVDFGILYFITKPIFLLLNYFYNVVGNFGVAILILTIFIKILLFPLAYKGFVNMNRLKVLQPQLATIKERYGDDVVAFQKSVMELYKKEKVNPMSGCLPLLLQMPVFFALYKVLSVTIEMRHAPFFGWIKDLSAPDPTTIFNLFGLLPWSVPSFLMMGVLPMLMAITMHMQQSLNPAPADPTQAQVMKYLPLIFLFVFASFPSGLVLYWTWSNILSIIQQIVIKRIVK</sequence>
<dbReference type="NCBIfam" id="TIGR03593">
    <property type="entry name" value="yidC_nterm"/>
    <property type="match status" value="1"/>
</dbReference>
<dbReference type="InterPro" id="IPR028055">
    <property type="entry name" value="YidC/Oxa/ALB_C"/>
</dbReference>
<dbReference type="PRINTS" id="PR00701">
    <property type="entry name" value="60KDINNERMP"/>
</dbReference>
<evidence type="ECO:0000256" key="7">
    <source>
        <dbReference type="ARBA" id="ARBA00022927"/>
    </source>
</evidence>
<evidence type="ECO:0000256" key="4">
    <source>
        <dbReference type="ARBA" id="ARBA00022448"/>
    </source>
</evidence>